<dbReference type="Gene3D" id="3.10.50.40">
    <property type="match status" value="4"/>
</dbReference>
<dbReference type="InterPro" id="IPR001179">
    <property type="entry name" value="PPIase_FKBP_dom"/>
</dbReference>
<keyword evidence="11 13" id="KW-0413">Isomerase</keyword>
<dbReference type="PROSITE" id="PS50222">
    <property type="entry name" value="EF_HAND_2"/>
    <property type="match status" value="2"/>
</dbReference>
<keyword evidence="6" id="KW-0677">Repeat</keyword>
<feature type="domain" description="PPIase FKBP-type" evidence="15">
    <location>
        <begin position="41"/>
        <end position="129"/>
    </location>
</feature>
<keyword evidence="10" id="KW-0325">Glycoprotein</keyword>
<comment type="catalytic activity">
    <reaction evidence="1 13">
        <text>[protein]-peptidylproline (omega=180) = [protein]-peptidylproline (omega=0)</text>
        <dbReference type="Rhea" id="RHEA:16237"/>
        <dbReference type="Rhea" id="RHEA-COMP:10747"/>
        <dbReference type="Rhea" id="RHEA-COMP:10748"/>
        <dbReference type="ChEBI" id="CHEBI:83833"/>
        <dbReference type="ChEBI" id="CHEBI:83834"/>
        <dbReference type="EC" id="5.2.1.8"/>
    </reaction>
</comment>
<evidence type="ECO:0000256" key="5">
    <source>
        <dbReference type="ARBA" id="ARBA00022729"/>
    </source>
</evidence>
<dbReference type="InterPro" id="IPR002048">
    <property type="entry name" value="EF_hand_dom"/>
</dbReference>
<dbReference type="InterPro" id="IPR046357">
    <property type="entry name" value="PPIase_dom_sf"/>
</dbReference>
<evidence type="ECO:0000259" key="15">
    <source>
        <dbReference type="PROSITE" id="PS50059"/>
    </source>
</evidence>
<evidence type="ECO:0000259" key="16">
    <source>
        <dbReference type="PROSITE" id="PS50222"/>
    </source>
</evidence>
<feature type="domain" description="EF-hand" evidence="16">
    <location>
        <begin position="476"/>
        <end position="511"/>
    </location>
</feature>
<evidence type="ECO:0000256" key="6">
    <source>
        <dbReference type="ARBA" id="ARBA00022737"/>
    </source>
</evidence>
<dbReference type="InterPro" id="IPR018247">
    <property type="entry name" value="EF_Hand_1_Ca_BS"/>
</dbReference>
<sequence length="558" mass="61988">MLLQALLVTVVSCNAPPVPLEDIVIEKTFTPPSCDRAVRSGDFVRYHYLGSFPDGKKFDSSYDRGSTYNVFVGKKQLIEGMDKALLDMCVNERRLVKIPPKLAYGEEGYGDVIPPNSILHFDVLLLDIWNPEDKVQIKTYYLPEGCTRTVQVSDFVRYHYNGTLLDGTLFDSSHNRMRTYDTYVGIGWLIAGMDQGLLGMCVGEKRIITMPPSLGYGENGDGSDIPGQASLVFDVHLIDFHNPKDSIAVEMVYVPESCKRKSKAGDFVRYHYNGTLQDGTFFDSSHSRNRTYDTYIGKGYVIAGMDEGLLGVCIGERRKITIPPHLAYGEEGTGTKIPGSAVLVFDIHVIDFHNPSDTVDIQTVYKPPDCSILSKKGDFIKYHYNATLMDGTLLDSTYTYGKTYNVVLGSGQVVIGMDLGLRDMCVGEKRKVIIPPHLGYGEQGVDGEVPGSAVLVFDIEIIEMDPGLPEGYMFVWNSDVSPNVFAEMDKNSDGQVDSVEFSIYIHHQVATGNGKLAPGFSATSIIDTMFSNQDRNADGKITHEEFKLKDQEERHDEL</sequence>
<feature type="signal peptide" evidence="14">
    <location>
        <begin position="1"/>
        <end position="15"/>
    </location>
</feature>
<keyword evidence="18" id="KW-1185">Reference proteome</keyword>
<dbReference type="Pfam" id="PF13202">
    <property type="entry name" value="EF-hand_5"/>
    <property type="match status" value="1"/>
</dbReference>
<evidence type="ECO:0000256" key="12">
    <source>
        <dbReference type="ARBA" id="ARBA00055986"/>
    </source>
</evidence>
<reference evidence="17 18" key="1">
    <citation type="journal article" date="2021" name="Cell">
        <title>Tracing the genetic footprints of vertebrate landing in non-teleost ray-finned fishes.</title>
        <authorList>
            <person name="Bi X."/>
            <person name="Wang K."/>
            <person name="Yang L."/>
            <person name="Pan H."/>
            <person name="Jiang H."/>
            <person name="Wei Q."/>
            <person name="Fang M."/>
            <person name="Yu H."/>
            <person name="Zhu C."/>
            <person name="Cai Y."/>
            <person name="He Y."/>
            <person name="Gan X."/>
            <person name="Zeng H."/>
            <person name="Yu D."/>
            <person name="Zhu Y."/>
            <person name="Jiang H."/>
            <person name="Qiu Q."/>
            <person name="Yang H."/>
            <person name="Zhang Y.E."/>
            <person name="Wang W."/>
            <person name="Zhu M."/>
            <person name="He S."/>
            <person name="Zhang G."/>
        </authorList>
    </citation>
    <scope>NUCLEOTIDE SEQUENCE [LARGE SCALE GENOMIC DNA]</scope>
    <source>
        <strain evidence="17">Bchr_013</strain>
    </source>
</reference>
<evidence type="ECO:0000256" key="9">
    <source>
        <dbReference type="ARBA" id="ARBA00023110"/>
    </source>
</evidence>
<evidence type="ECO:0000256" key="2">
    <source>
        <dbReference type="ARBA" id="ARBA00004240"/>
    </source>
</evidence>
<protein>
    <recommendedName>
        <fullName evidence="3 13">peptidylprolyl isomerase</fullName>
        <ecNumber evidence="3 13">5.2.1.8</ecNumber>
    </recommendedName>
</protein>
<keyword evidence="8" id="KW-0106">Calcium</keyword>
<dbReference type="GO" id="GO:0003755">
    <property type="term" value="F:peptidyl-prolyl cis-trans isomerase activity"/>
    <property type="evidence" value="ECO:0007669"/>
    <property type="project" value="UniProtKB-KW"/>
</dbReference>
<feature type="non-terminal residue" evidence="17">
    <location>
        <position position="1"/>
    </location>
</feature>
<dbReference type="GO" id="GO:0005783">
    <property type="term" value="C:endoplasmic reticulum"/>
    <property type="evidence" value="ECO:0007669"/>
    <property type="project" value="UniProtKB-SubCell"/>
</dbReference>
<keyword evidence="7" id="KW-0256">Endoplasmic reticulum</keyword>
<evidence type="ECO:0000256" key="4">
    <source>
        <dbReference type="ARBA" id="ARBA00022723"/>
    </source>
</evidence>
<dbReference type="Pfam" id="PF00254">
    <property type="entry name" value="FKBP_C"/>
    <property type="match status" value="4"/>
</dbReference>
<dbReference type="SUPFAM" id="SSF54534">
    <property type="entry name" value="FKBP-like"/>
    <property type="match status" value="4"/>
</dbReference>
<name>A0A8X7XAC0_POLSE</name>
<dbReference type="PANTHER" id="PTHR46046">
    <property type="entry name" value="PEPTIDYLPROLYL ISOMERASE"/>
    <property type="match status" value="1"/>
</dbReference>
<dbReference type="AlphaFoldDB" id="A0A8X7XAC0"/>
<gene>
    <name evidence="17" type="primary">Fkbp9</name>
    <name evidence="17" type="ORF">GTO96_0009645</name>
</gene>
<keyword evidence="4" id="KW-0479">Metal-binding</keyword>
<keyword evidence="5 14" id="KW-0732">Signal</keyword>
<dbReference type="GO" id="GO:0005509">
    <property type="term" value="F:calcium ion binding"/>
    <property type="evidence" value="ECO:0007669"/>
    <property type="project" value="InterPro"/>
</dbReference>
<dbReference type="EC" id="5.2.1.8" evidence="3 13"/>
<organism evidence="17 18">
    <name type="scientific">Polypterus senegalus</name>
    <name type="common">Senegal bichir</name>
    <dbReference type="NCBI Taxonomy" id="55291"/>
    <lineage>
        <taxon>Eukaryota</taxon>
        <taxon>Metazoa</taxon>
        <taxon>Chordata</taxon>
        <taxon>Craniata</taxon>
        <taxon>Vertebrata</taxon>
        <taxon>Euteleostomi</taxon>
        <taxon>Actinopterygii</taxon>
        <taxon>Polypteriformes</taxon>
        <taxon>Polypteridae</taxon>
        <taxon>Polypterus</taxon>
    </lineage>
</organism>
<proteinExistence type="predicted"/>
<comment type="caution">
    <text evidence="17">The sequence shown here is derived from an EMBL/GenBank/DDBJ whole genome shotgun (WGS) entry which is preliminary data.</text>
</comment>
<evidence type="ECO:0000256" key="13">
    <source>
        <dbReference type="PROSITE-ProRule" id="PRU00277"/>
    </source>
</evidence>
<dbReference type="FunFam" id="3.10.50.40:FF:000002">
    <property type="entry name" value="Peptidylprolyl isomerase"/>
    <property type="match status" value="4"/>
</dbReference>
<feature type="non-terminal residue" evidence="17">
    <location>
        <position position="558"/>
    </location>
</feature>
<dbReference type="PROSITE" id="PS50059">
    <property type="entry name" value="FKBP_PPIASE"/>
    <property type="match status" value="4"/>
</dbReference>
<evidence type="ECO:0000256" key="7">
    <source>
        <dbReference type="ARBA" id="ARBA00022824"/>
    </source>
</evidence>
<feature type="domain" description="PPIase FKBP-type" evidence="15">
    <location>
        <begin position="265"/>
        <end position="353"/>
    </location>
</feature>
<evidence type="ECO:0000256" key="10">
    <source>
        <dbReference type="ARBA" id="ARBA00023180"/>
    </source>
</evidence>
<feature type="domain" description="EF-hand" evidence="16">
    <location>
        <begin position="521"/>
        <end position="556"/>
    </location>
</feature>
<evidence type="ECO:0000256" key="14">
    <source>
        <dbReference type="SAM" id="SignalP"/>
    </source>
</evidence>
<keyword evidence="9 13" id="KW-0697">Rotamase</keyword>
<accession>A0A8X7XAC0</accession>
<dbReference type="SUPFAM" id="SSF47473">
    <property type="entry name" value="EF-hand"/>
    <property type="match status" value="1"/>
</dbReference>
<dbReference type="PROSITE" id="PS00018">
    <property type="entry name" value="EF_HAND_1"/>
    <property type="match status" value="2"/>
</dbReference>
<dbReference type="Proteomes" id="UP000886611">
    <property type="component" value="Unassembled WGS sequence"/>
</dbReference>
<dbReference type="Gene3D" id="1.10.238.10">
    <property type="entry name" value="EF-hand"/>
    <property type="match status" value="1"/>
</dbReference>
<dbReference type="PANTHER" id="PTHR46046:SF2">
    <property type="entry name" value="PEPTIDYL-PROLYL CIS-TRANS ISOMERASE FKBP9"/>
    <property type="match status" value="1"/>
</dbReference>
<dbReference type="CDD" id="cd00051">
    <property type="entry name" value="EFh"/>
    <property type="match status" value="1"/>
</dbReference>
<feature type="domain" description="PPIase FKBP-type" evidence="15">
    <location>
        <begin position="377"/>
        <end position="465"/>
    </location>
</feature>
<evidence type="ECO:0000256" key="8">
    <source>
        <dbReference type="ARBA" id="ARBA00022837"/>
    </source>
</evidence>
<feature type="chain" id="PRO_5036489280" description="peptidylprolyl isomerase" evidence="14">
    <location>
        <begin position="16"/>
        <end position="558"/>
    </location>
</feature>
<evidence type="ECO:0000256" key="3">
    <source>
        <dbReference type="ARBA" id="ARBA00013194"/>
    </source>
</evidence>
<comment type="subcellular location">
    <subcellularLocation>
        <location evidence="2">Endoplasmic reticulum</location>
    </subcellularLocation>
</comment>
<feature type="domain" description="PPIase FKBP-type" evidence="15">
    <location>
        <begin position="153"/>
        <end position="241"/>
    </location>
</feature>
<dbReference type="InterPro" id="IPR051989">
    <property type="entry name" value="FKBP-like_isomerase"/>
</dbReference>
<evidence type="ECO:0000256" key="11">
    <source>
        <dbReference type="ARBA" id="ARBA00023235"/>
    </source>
</evidence>
<dbReference type="InterPro" id="IPR011992">
    <property type="entry name" value="EF-hand-dom_pair"/>
</dbReference>
<evidence type="ECO:0000313" key="17">
    <source>
        <dbReference type="EMBL" id="KAG2465063.1"/>
    </source>
</evidence>
<comment type="function">
    <text evidence="12">PPIases accelerate the folding of proteins during protein synthesis.</text>
</comment>
<evidence type="ECO:0000313" key="18">
    <source>
        <dbReference type="Proteomes" id="UP000886611"/>
    </source>
</evidence>
<dbReference type="EMBL" id="JAATIS010002524">
    <property type="protein sequence ID" value="KAG2465063.1"/>
    <property type="molecule type" value="Genomic_DNA"/>
</dbReference>
<evidence type="ECO:0000256" key="1">
    <source>
        <dbReference type="ARBA" id="ARBA00000971"/>
    </source>
</evidence>